<comment type="similarity">
    <text evidence="1">Belongs to the LysR transcriptional regulatory family.</text>
</comment>
<proteinExistence type="inferred from homology"/>
<comment type="caution">
    <text evidence="6">The sequence shown here is derived from an EMBL/GenBank/DDBJ whole genome shotgun (WGS) entry which is preliminary data.</text>
</comment>
<sequence>MTALTLGQLRTLDALVAEGSLQAAAARLGRTHPTLHTALGNMERAIGFKLFDRSGYRLELTQAGSAFHARARRVLAEMDELHTFAEGIAFGEETELHIVIGDLSPLPEMLGLIRSFFAAHPQTRLHLSFETLSAPWELLASGKADLILHHVRDGDARFETVHLRQVAVVPVAAPGFLPFPVAAATVERMRGLVQCVIRDSADSPAPHNYFVLDGARTYTVNSQMMKKEVILQGLGWGHMPDYLVFEELAAGSLIPITNKYFRGSKVELVAARQAGKPHGPIASKLWETLKRQPQPADTHSGS</sequence>
<dbReference type="Gene3D" id="3.40.190.290">
    <property type="match status" value="1"/>
</dbReference>
<dbReference type="PANTHER" id="PTHR30126">
    <property type="entry name" value="HTH-TYPE TRANSCRIPTIONAL REGULATOR"/>
    <property type="match status" value="1"/>
</dbReference>
<protein>
    <submittedName>
        <fullName evidence="6">LysR family transcriptional regulator</fullName>
    </submittedName>
</protein>
<dbReference type="InterPro" id="IPR005119">
    <property type="entry name" value="LysR_subst-bd"/>
</dbReference>
<dbReference type="InterPro" id="IPR000847">
    <property type="entry name" value="LysR_HTH_N"/>
</dbReference>
<keyword evidence="3" id="KW-0238">DNA-binding</keyword>
<dbReference type="InterPro" id="IPR036388">
    <property type="entry name" value="WH-like_DNA-bd_sf"/>
</dbReference>
<name>A0ABT0BK62_9SPHN</name>
<keyword evidence="2" id="KW-0805">Transcription regulation</keyword>
<evidence type="ECO:0000256" key="3">
    <source>
        <dbReference type="ARBA" id="ARBA00023125"/>
    </source>
</evidence>
<feature type="domain" description="HTH lysR-type" evidence="5">
    <location>
        <begin position="4"/>
        <end position="61"/>
    </location>
</feature>
<dbReference type="Pfam" id="PF03466">
    <property type="entry name" value="LysR_substrate"/>
    <property type="match status" value="1"/>
</dbReference>
<dbReference type="InterPro" id="IPR036390">
    <property type="entry name" value="WH_DNA-bd_sf"/>
</dbReference>
<keyword evidence="4" id="KW-0804">Transcription</keyword>
<dbReference type="PROSITE" id="PS50931">
    <property type="entry name" value="HTH_LYSR"/>
    <property type="match status" value="1"/>
</dbReference>
<dbReference type="Gene3D" id="1.10.10.10">
    <property type="entry name" value="Winged helix-like DNA-binding domain superfamily/Winged helix DNA-binding domain"/>
    <property type="match status" value="1"/>
</dbReference>
<dbReference type="RefSeq" id="WP_243917224.1">
    <property type="nucleotide sequence ID" value="NZ_JALHLG010000002.1"/>
</dbReference>
<dbReference type="Pfam" id="PF00126">
    <property type="entry name" value="HTH_1"/>
    <property type="match status" value="1"/>
</dbReference>
<evidence type="ECO:0000313" key="7">
    <source>
        <dbReference type="Proteomes" id="UP001202281"/>
    </source>
</evidence>
<reference evidence="6 7" key="1">
    <citation type="submission" date="2022-04" db="EMBL/GenBank/DDBJ databases">
        <title>Identification of a novel bacterium isolated from mangrove sediments.</title>
        <authorList>
            <person name="Pan X."/>
        </authorList>
    </citation>
    <scope>NUCLEOTIDE SEQUENCE [LARGE SCALE GENOMIC DNA]</scope>
    <source>
        <strain evidence="6 7">B2638</strain>
    </source>
</reference>
<gene>
    <name evidence="6" type="ORF">MTR66_01300</name>
</gene>
<accession>A0ABT0BK62</accession>
<dbReference type="PANTHER" id="PTHR30126:SF88">
    <property type="entry name" value="TRANSCRIPTIONAL REGULATOR-RELATED"/>
    <property type="match status" value="1"/>
</dbReference>
<evidence type="ECO:0000256" key="2">
    <source>
        <dbReference type="ARBA" id="ARBA00023015"/>
    </source>
</evidence>
<evidence type="ECO:0000256" key="1">
    <source>
        <dbReference type="ARBA" id="ARBA00009437"/>
    </source>
</evidence>
<evidence type="ECO:0000313" key="6">
    <source>
        <dbReference type="EMBL" id="MCJ2185441.1"/>
    </source>
</evidence>
<evidence type="ECO:0000256" key="4">
    <source>
        <dbReference type="ARBA" id="ARBA00023163"/>
    </source>
</evidence>
<dbReference type="Proteomes" id="UP001202281">
    <property type="component" value="Unassembled WGS sequence"/>
</dbReference>
<dbReference type="SUPFAM" id="SSF46785">
    <property type="entry name" value="Winged helix' DNA-binding domain"/>
    <property type="match status" value="1"/>
</dbReference>
<dbReference type="EMBL" id="JALHLG010000002">
    <property type="protein sequence ID" value="MCJ2185441.1"/>
    <property type="molecule type" value="Genomic_DNA"/>
</dbReference>
<organism evidence="6 7">
    <name type="scientific">Novosphingobium beihaiensis</name>
    <dbReference type="NCBI Taxonomy" id="2930389"/>
    <lineage>
        <taxon>Bacteria</taxon>
        <taxon>Pseudomonadati</taxon>
        <taxon>Pseudomonadota</taxon>
        <taxon>Alphaproteobacteria</taxon>
        <taxon>Sphingomonadales</taxon>
        <taxon>Sphingomonadaceae</taxon>
        <taxon>Novosphingobium</taxon>
    </lineage>
</organism>
<dbReference type="SUPFAM" id="SSF53850">
    <property type="entry name" value="Periplasmic binding protein-like II"/>
    <property type="match status" value="1"/>
</dbReference>
<evidence type="ECO:0000259" key="5">
    <source>
        <dbReference type="PROSITE" id="PS50931"/>
    </source>
</evidence>
<keyword evidence="7" id="KW-1185">Reference proteome</keyword>